<dbReference type="Proteomes" id="UP000095673">
    <property type="component" value="Unassembled WGS sequence"/>
</dbReference>
<accession>A0A173R540</accession>
<name>A0A173R540_9FIRM</name>
<dbReference type="OrthoDB" id="2055839at2"/>
<proteinExistence type="predicted"/>
<reference evidence="1 2" key="1">
    <citation type="submission" date="2015-09" db="EMBL/GenBank/DDBJ databases">
        <authorList>
            <consortium name="Pathogen Informatics"/>
        </authorList>
    </citation>
    <scope>NUCLEOTIDE SEQUENCE [LARGE SCALE GENOMIC DNA]</scope>
    <source>
        <strain evidence="1 2">2789STDY5834968</strain>
    </source>
</reference>
<dbReference type="EMBL" id="CYXM01000001">
    <property type="protein sequence ID" value="CUM72961.1"/>
    <property type="molecule type" value="Genomic_DNA"/>
</dbReference>
<evidence type="ECO:0000313" key="2">
    <source>
        <dbReference type="Proteomes" id="UP000095673"/>
    </source>
</evidence>
<dbReference type="AlphaFoldDB" id="A0A173R540"/>
<evidence type="ECO:0000313" key="1">
    <source>
        <dbReference type="EMBL" id="CUM72961.1"/>
    </source>
</evidence>
<organism evidence="1 2">
    <name type="scientific">Agathobacter rectalis</name>
    <dbReference type="NCBI Taxonomy" id="39491"/>
    <lineage>
        <taxon>Bacteria</taxon>
        <taxon>Bacillati</taxon>
        <taxon>Bacillota</taxon>
        <taxon>Clostridia</taxon>
        <taxon>Lachnospirales</taxon>
        <taxon>Lachnospiraceae</taxon>
        <taxon>Agathobacter</taxon>
    </lineage>
</organism>
<sequence>MAYFGEAYMGRRRQQWLRSLAYVEAQTNGTWHRGTINQKKIEGENVVVMATFPTLDSIACTINASRLIDTYGEQAAYQQRTINKVAGQGTMIKITIPIYEVTA</sequence>
<dbReference type="RefSeq" id="WP_004220698.1">
    <property type="nucleotide sequence ID" value="NZ_CYXM01000001.1"/>
</dbReference>
<protein>
    <submittedName>
        <fullName evidence="1">Uncharacterized protein</fullName>
    </submittedName>
</protein>
<gene>
    <name evidence="1" type="ORF">ERS852580_00273</name>
</gene>
<dbReference type="GeneID" id="90659661"/>